<dbReference type="AlphaFoldDB" id="A0A316GSE4"/>
<keyword evidence="10" id="KW-1185">Reference proteome</keyword>
<dbReference type="RefSeq" id="WP_245928009.1">
    <property type="nucleotide sequence ID" value="NZ_QGHA01000023.1"/>
</dbReference>
<organism evidence="9 10">
    <name type="scientific">Mucilaginibacter oryzae</name>
    <dbReference type="NCBI Taxonomy" id="468058"/>
    <lineage>
        <taxon>Bacteria</taxon>
        <taxon>Pseudomonadati</taxon>
        <taxon>Bacteroidota</taxon>
        <taxon>Sphingobacteriia</taxon>
        <taxon>Sphingobacteriales</taxon>
        <taxon>Sphingobacteriaceae</taxon>
        <taxon>Mucilaginibacter</taxon>
    </lineage>
</organism>
<comment type="function">
    <text evidence="1">Intake of glucose and galactose.</text>
</comment>
<evidence type="ECO:0000256" key="2">
    <source>
        <dbReference type="ARBA" id="ARBA00004429"/>
    </source>
</evidence>
<dbReference type="GO" id="GO:0055056">
    <property type="term" value="F:D-glucose transmembrane transporter activity"/>
    <property type="evidence" value="ECO:0007669"/>
    <property type="project" value="InterPro"/>
</dbReference>
<evidence type="ECO:0000313" key="9">
    <source>
        <dbReference type="EMBL" id="PWK65254.1"/>
    </source>
</evidence>
<sequence>MLADTTLAISPDLEQKKQTYLLPMLVMGLIYFLMGYITWTNGPLIPYLKIVCHLETDVQAFFVTSAFYFSFFFMPIPSAWVLKKSGFRNGMIVALFIIAAGSILFIPAADTRTYGLFLAALFMQGSGLALLQTAVNPYVSILGPIQSAARRISIVGIANKSAGIIAPLLVGGFILKGASDLEKQLAGTLKPGQKDLLLAEMAHRVQVPYIALAIIVLVVAAVIYFSKLPEIAAESGENPNSSKERSLLGTPHLMLGVLAIVFYVGAEVIAGDGIGQYGKNIGISLNDARHFTSYTMAAMLLGYLVGIIAIPRFLKQEDALKYSAITGIVFCLCVFFTKGYTSVFFIALLGLANALMWPSIFPLAIMGLGNKTKMASALLIMGIGPGGGLIPLLYAFIGGQTEPQRGFLVIIGCYLYILFYALRGHKIKVKPQ</sequence>
<evidence type="ECO:0000256" key="3">
    <source>
        <dbReference type="ARBA" id="ARBA00009120"/>
    </source>
</evidence>
<evidence type="ECO:0000313" key="10">
    <source>
        <dbReference type="Proteomes" id="UP000245678"/>
    </source>
</evidence>
<feature type="transmembrane region" description="Helical" evidence="8">
    <location>
        <begin position="59"/>
        <end position="82"/>
    </location>
</feature>
<dbReference type="InterPro" id="IPR050375">
    <property type="entry name" value="MFS_TsgA-like"/>
</dbReference>
<dbReference type="InterPro" id="IPR036259">
    <property type="entry name" value="MFS_trans_sf"/>
</dbReference>
<dbReference type="PANTHER" id="PTHR43702">
    <property type="entry name" value="L-FUCOSE-PROTON SYMPORTER"/>
    <property type="match status" value="1"/>
</dbReference>
<proteinExistence type="inferred from homology"/>
<dbReference type="InterPro" id="IPR011701">
    <property type="entry name" value="MFS"/>
</dbReference>
<keyword evidence="6 8" id="KW-1133">Transmembrane helix</keyword>
<reference evidence="9 10" key="1">
    <citation type="submission" date="2018-05" db="EMBL/GenBank/DDBJ databases">
        <title>Genomic Encyclopedia of Archaeal and Bacterial Type Strains, Phase II (KMG-II): from individual species to whole genera.</title>
        <authorList>
            <person name="Goeker M."/>
        </authorList>
    </citation>
    <scope>NUCLEOTIDE SEQUENCE [LARGE SCALE GENOMIC DNA]</scope>
    <source>
        <strain evidence="9 10">DSM 19975</strain>
    </source>
</reference>
<feature type="transmembrane region" description="Helical" evidence="8">
    <location>
        <begin position="152"/>
        <end position="175"/>
    </location>
</feature>
<dbReference type="InterPro" id="IPR005964">
    <property type="entry name" value="Glc/Gal_transptr_bac"/>
</dbReference>
<keyword evidence="5 8" id="KW-0812">Transmembrane</keyword>
<feature type="transmembrane region" description="Helical" evidence="8">
    <location>
        <begin position="343"/>
        <end position="365"/>
    </location>
</feature>
<feature type="transmembrane region" description="Helical" evidence="8">
    <location>
        <begin position="403"/>
        <end position="422"/>
    </location>
</feature>
<dbReference type="SUPFAM" id="SSF103473">
    <property type="entry name" value="MFS general substrate transporter"/>
    <property type="match status" value="1"/>
</dbReference>
<dbReference type="GO" id="GO:1904659">
    <property type="term" value="P:D-glucose transmembrane transport"/>
    <property type="evidence" value="ECO:0007669"/>
    <property type="project" value="InterPro"/>
</dbReference>
<dbReference type="GO" id="GO:0005886">
    <property type="term" value="C:plasma membrane"/>
    <property type="evidence" value="ECO:0007669"/>
    <property type="project" value="UniProtKB-SubCell"/>
</dbReference>
<feature type="transmembrane region" description="Helical" evidence="8">
    <location>
        <begin position="319"/>
        <end position="337"/>
    </location>
</feature>
<evidence type="ECO:0000256" key="1">
    <source>
        <dbReference type="ARBA" id="ARBA00003321"/>
    </source>
</evidence>
<evidence type="ECO:0000256" key="8">
    <source>
        <dbReference type="SAM" id="Phobius"/>
    </source>
</evidence>
<dbReference type="NCBIfam" id="TIGR01272">
    <property type="entry name" value="gluP"/>
    <property type="match status" value="1"/>
</dbReference>
<comment type="similarity">
    <text evidence="3">Belongs to the major facilitator superfamily. FHS transporter (TC 2.A.1.7) family.</text>
</comment>
<keyword evidence="7 8" id="KW-0472">Membrane</keyword>
<comment type="caution">
    <text evidence="9">The sequence shown here is derived from an EMBL/GenBank/DDBJ whole genome shotgun (WGS) entry which is preliminary data.</text>
</comment>
<feature type="transmembrane region" description="Helical" evidence="8">
    <location>
        <begin position="291"/>
        <end position="310"/>
    </location>
</feature>
<dbReference type="GO" id="GO:0005354">
    <property type="term" value="F:galactose transmembrane transporter activity"/>
    <property type="evidence" value="ECO:0007669"/>
    <property type="project" value="InterPro"/>
</dbReference>
<feature type="transmembrane region" description="Helical" evidence="8">
    <location>
        <begin position="20"/>
        <end position="39"/>
    </location>
</feature>
<evidence type="ECO:0000256" key="5">
    <source>
        <dbReference type="ARBA" id="ARBA00022692"/>
    </source>
</evidence>
<dbReference type="EMBL" id="QGHA01000023">
    <property type="protein sequence ID" value="PWK65254.1"/>
    <property type="molecule type" value="Genomic_DNA"/>
</dbReference>
<evidence type="ECO:0000256" key="7">
    <source>
        <dbReference type="ARBA" id="ARBA00023136"/>
    </source>
</evidence>
<feature type="transmembrane region" description="Helical" evidence="8">
    <location>
        <begin position="89"/>
        <end position="108"/>
    </location>
</feature>
<dbReference type="PANTHER" id="PTHR43702:SF12">
    <property type="entry name" value="N-ACETYL GLUCOSAMINE TRANSPORTER NAGP"/>
    <property type="match status" value="1"/>
</dbReference>
<gene>
    <name evidence="9" type="ORF">LX99_05046</name>
</gene>
<keyword evidence="4" id="KW-1003">Cell membrane</keyword>
<feature type="transmembrane region" description="Helical" evidence="8">
    <location>
        <begin position="114"/>
        <end position="131"/>
    </location>
</feature>
<feature type="transmembrane region" description="Helical" evidence="8">
    <location>
        <begin position="377"/>
        <end position="397"/>
    </location>
</feature>
<dbReference type="Proteomes" id="UP000245678">
    <property type="component" value="Unassembled WGS sequence"/>
</dbReference>
<comment type="subcellular location">
    <subcellularLocation>
        <location evidence="2">Cell inner membrane</location>
        <topology evidence="2">Multi-pass membrane protein</topology>
    </subcellularLocation>
</comment>
<dbReference type="CDD" id="cd17394">
    <property type="entry name" value="MFS_FucP_like"/>
    <property type="match status" value="1"/>
</dbReference>
<feature type="transmembrane region" description="Helical" evidence="8">
    <location>
        <begin position="207"/>
        <end position="226"/>
    </location>
</feature>
<protein>
    <submittedName>
        <fullName evidence="9">Glucose/galactose transporter</fullName>
    </submittedName>
</protein>
<dbReference type="Gene3D" id="1.20.1250.20">
    <property type="entry name" value="MFS general substrate transporter like domains"/>
    <property type="match status" value="2"/>
</dbReference>
<evidence type="ECO:0000256" key="6">
    <source>
        <dbReference type="ARBA" id="ARBA00022989"/>
    </source>
</evidence>
<name>A0A316GSE4_9SPHI</name>
<evidence type="ECO:0000256" key="4">
    <source>
        <dbReference type="ARBA" id="ARBA00022475"/>
    </source>
</evidence>
<feature type="transmembrane region" description="Helical" evidence="8">
    <location>
        <begin position="247"/>
        <end position="271"/>
    </location>
</feature>
<accession>A0A316GSE4</accession>
<dbReference type="Pfam" id="PF07690">
    <property type="entry name" value="MFS_1"/>
    <property type="match status" value="1"/>
</dbReference>